<dbReference type="PROSITE" id="PS51683">
    <property type="entry name" value="SAM_OMT_II"/>
    <property type="match status" value="1"/>
</dbReference>
<evidence type="ECO:0000256" key="3">
    <source>
        <dbReference type="ARBA" id="ARBA00022691"/>
    </source>
</evidence>
<feature type="domain" description="BVU-1015-like N-terminal dimerisation-like" evidence="5">
    <location>
        <begin position="17"/>
        <end position="87"/>
    </location>
</feature>
<dbReference type="InterPro" id="IPR001077">
    <property type="entry name" value="COMT_C"/>
</dbReference>
<name>A0ABU7RH41_9BACT</name>
<dbReference type="InterPro" id="IPR016461">
    <property type="entry name" value="COMT-like"/>
</dbReference>
<dbReference type="RefSeq" id="WP_330974733.1">
    <property type="nucleotide sequence ID" value="NZ_JAZGLY010000004.1"/>
</dbReference>
<dbReference type="Proteomes" id="UP001357452">
    <property type="component" value="Unassembled WGS sequence"/>
</dbReference>
<organism evidence="6 7">
    <name type="scientific">Niabella digestorum</name>
    <dbReference type="NCBI Taxonomy" id="3117701"/>
    <lineage>
        <taxon>Bacteria</taxon>
        <taxon>Pseudomonadati</taxon>
        <taxon>Bacteroidota</taxon>
        <taxon>Chitinophagia</taxon>
        <taxon>Chitinophagales</taxon>
        <taxon>Chitinophagaceae</taxon>
        <taxon>Niabella</taxon>
    </lineage>
</organism>
<dbReference type="EC" id="2.1.-.-" evidence="6"/>
<dbReference type="InterPro" id="IPR036388">
    <property type="entry name" value="WH-like_DNA-bd_sf"/>
</dbReference>
<comment type="caution">
    <text evidence="6">The sequence shown here is derived from an EMBL/GenBank/DDBJ whole genome shotgun (WGS) entry which is preliminary data.</text>
</comment>
<keyword evidence="1 6" id="KW-0489">Methyltransferase</keyword>
<accession>A0ABU7RH41</accession>
<dbReference type="PANTHER" id="PTHR43712">
    <property type="entry name" value="PUTATIVE (AFU_ORTHOLOGUE AFUA_4G14580)-RELATED"/>
    <property type="match status" value="1"/>
</dbReference>
<evidence type="ECO:0000313" key="7">
    <source>
        <dbReference type="Proteomes" id="UP001357452"/>
    </source>
</evidence>
<dbReference type="InterPro" id="IPR049480">
    <property type="entry name" value="BVU_1015-like_N"/>
</dbReference>
<dbReference type="Pfam" id="PF21212">
    <property type="entry name" value="Dimerisation2-like_dom"/>
    <property type="match status" value="1"/>
</dbReference>
<keyword evidence="2 6" id="KW-0808">Transferase</keyword>
<dbReference type="Gene3D" id="3.40.50.150">
    <property type="entry name" value="Vaccinia Virus protein VP39"/>
    <property type="match status" value="1"/>
</dbReference>
<dbReference type="PIRSF" id="PIRSF005739">
    <property type="entry name" value="O-mtase"/>
    <property type="match status" value="1"/>
</dbReference>
<dbReference type="GO" id="GO:0008168">
    <property type="term" value="F:methyltransferase activity"/>
    <property type="evidence" value="ECO:0007669"/>
    <property type="project" value="UniProtKB-KW"/>
</dbReference>
<evidence type="ECO:0000259" key="5">
    <source>
        <dbReference type="Pfam" id="PF21212"/>
    </source>
</evidence>
<reference evidence="6 7" key="1">
    <citation type="submission" date="2024-01" db="EMBL/GenBank/DDBJ databases">
        <title>Niabella digestum sp. nov., isolated from waste digestion system.</title>
        <authorList>
            <person name="Zhang L."/>
        </authorList>
    </citation>
    <scope>NUCLEOTIDE SEQUENCE [LARGE SCALE GENOMIC DNA]</scope>
    <source>
        <strain evidence="6 7">A18</strain>
    </source>
</reference>
<keyword evidence="3" id="KW-0949">S-adenosyl-L-methionine</keyword>
<dbReference type="Gene3D" id="1.20.58.1390">
    <property type="match status" value="1"/>
</dbReference>
<dbReference type="InterPro" id="IPR036390">
    <property type="entry name" value="WH_DNA-bd_sf"/>
</dbReference>
<sequence length="361" mass="40959">MAHLYNKDKRTALEAKHLAQLIAHGPIVFQVAKVLRDKGILRIIEEARTGITLADITAKSELSEYGVRVLLEAGLGMEMITVDEEGKYYLAKTGYFILHDALTNVNMNFVHDICYKGVYHLEEAIETGKPAGLKELGNWNTIYEGLSQLPSQQQKSWFEYDHFFSDIAFPRVLKHVYKPENQIKKLLEIGGNTGKWALASTQFDKEVKITIVDLPGQAAMAKKNIEALGLSERVDFYPANVLDENVQFPTGYDVVWMSQFLDCFSEEEIVSILQRCGKAIHEEGAIYILEAFWDNQRFETAAFCLQQLSIYFTAIANGNSQMYDSRVFKKCIEKAGFDIVEEIEGIGLSHTLLKCKKRQLH</sequence>
<dbReference type="Pfam" id="PF00891">
    <property type="entry name" value="Methyltransf_2"/>
    <property type="match status" value="1"/>
</dbReference>
<evidence type="ECO:0000259" key="4">
    <source>
        <dbReference type="Pfam" id="PF00891"/>
    </source>
</evidence>
<evidence type="ECO:0000313" key="6">
    <source>
        <dbReference type="EMBL" id="MEE6187324.1"/>
    </source>
</evidence>
<dbReference type="SUPFAM" id="SSF46785">
    <property type="entry name" value="Winged helix' DNA-binding domain"/>
    <property type="match status" value="1"/>
</dbReference>
<dbReference type="Gene3D" id="1.10.10.10">
    <property type="entry name" value="Winged helix-like DNA-binding domain superfamily/Winged helix DNA-binding domain"/>
    <property type="match status" value="1"/>
</dbReference>
<protein>
    <submittedName>
        <fullName evidence="6">Class I SAM-dependent methyltransferase</fullName>
        <ecNumber evidence="6">2.1.-.-</ecNumber>
    </submittedName>
</protein>
<gene>
    <name evidence="6" type="ORF">V2H41_08570</name>
</gene>
<dbReference type="InterPro" id="IPR029063">
    <property type="entry name" value="SAM-dependent_MTases_sf"/>
</dbReference>
<feature type="domain" description="O-methyltransferase C-terminal" evidence="4">
    <location>
        <begin position="168"/>
        <end position="337"/>
    </location>
</feature>
<dbReference type="CDD" id="cd02440">
    <property type="entry name" value="AdoMet_MTases"/>
    <property type="match status" value="1"/>
</dbReference>
<evidence type="ECO:0000256" key="2">
    <source>
        <dbReference type="ARBA" id="ARBA00022679"/>
    </source>
</evidence>
<evidence type="ECO:0000256" key="1">
    <source>
        <dbReference type="ARBA" id="ARBA00022603"/>
    </source>
</evidence>
<dbReference type="GO" id="GO:0032259">
    <property type="term" value="P:methylation"/>
    <property type="evidence" value="ECO:0007669"/>
    <property type="project" value="UniProtKB-KW"/>
</dbReference>
<proteinExistence type="predicted"/>
<dbReference type="EMBL" id="JAZGLY010000004">
    <property type="protein sequence ID" value="MEE6187324.1"/>
    <property type="molecule type" value="Genomic_DNA"/>
</dbReference>
<dbReference type="PANTHER" id="PTHR43712:SF2">
    <property type="entry name" value="O-METHYLTRANSFERASE CICE"/>
    <property type="match status" value="1"/>
</dbReference>
<dbReference type="SUPFAM" id="SSF53335">
    <property type="entry name" value="S-adenosyl-L-methionine-dependent methyltransferases"/>
    <property type="match status" value="1"/>
</dbReference>
<keyword evidence="7" id="KW-1185">Reference proteome</keyword>